<dbReference type="PANTHER" id="PTHR45629">
    <property type="entry name" value="SNF2/RAD54 FAMILY MEMBER"/>
    <property type="match status" value="1"/>
</dbReference>
<keyword evidence="3" id="KW-0067">ATP-binding</keyword>
<keyword evidence="6" id="KW-1185">Reference proteome</keyword>
<accession>A0A0U1LNP4</accession>
<evidence type="ECO:0000256" key="3">
    <source>
        <dbReference type="ARBA" id="ARBA00022840"/>
    </source>
</evidence>
<dbReference type="InterPro" id="IPR000330">
    <property type="entry name" value="SNF2_N"/>
</dbReference>
<dbReference type="InterPro" id="IPR050496">
    <property type="entry name" value="SNF2_RAD54_helicase_repair"/>
</dbReference>
<dbReference type="InterPro" id="IPR049730">
    <property type="entry name" value="SNF2/RAD54-like_C"/>
</dbReference>
<dbReference type="AlphaFoldDB" id="A0A0U1LNP4"/>
<evidence type="ECO:0000259" key="4">
    <source>
        <dbReference type="PROSITE" id="PS51194"/>
    </source>
</evidence>
<reference evidence="5 6" key="1">
    <citation type="submission" date="2015-04" db="EMBL/GenBank/DDBJ databases">
        <authorList>
            <person name="Syromyatnikov M.Y."/>
            <person name="Popov V.N."/>
        </authorList>
    </citation>
    <scope>NUCLEOTIDE SEQUENCE [LARGE SCALE GENOMIC DNA]</scope>
    <source>
        <strain evidence="5">WF-38-12</strain>
    </source>
</reference>
<feature type="domain" description="Helicase C-terminal" evidence="4">
    <location>
        <begin position="524"/>
        <end position="679"/>
    </location>
</feature>
<sequence>MAPSNVLSKLAEEIKKATRNDFPLSTISNLDDEILGEIPRGPYLLSSLKATDMVEEEEIHDGEPEHKPGFVNCGGTLHATRNYVGAEWEEKYINGLENAPACEIPEEKFDMQPHPWQSRGAFQLQLSVYFPLSWGYLRRCHGAGQDPAGDTGDGTRRQGTGLFFSRGMPSRLQAAVGERDICCLQKGKTTPVLYVLVTCRLNIEAQEYQPKVLILEDTRLDAHTLSAAKWDIVIVSYHFLANIHRSIEKFGPRLENFCLGSGAPPTRPTGSLLSTFWSLVDLPVKRLILDECHVVKKKDGSFFKAARAVPRRATVMFSGTVLNNRWCDVGNLVTWLQGHHLTTHQHFLHAFCQPQHQKASEYADPDFTALQRFLLAVLIARPSDSLTLPGLVTKDVVFELNETEKVQVLDATMKFERAKGILINQAKNHSNNEASNAIEALSLAIQAQIAAAHLVLADFSARKAQPLDSPAMEIEGDPEEIVVQLLDMQGQESTAVSADWRKYLRDIPSSDLRGRSSRIQALVKLVKYILRTWPGEKIVLFSTYLRFLDIVDCVLTEENNVAFRYDGSMNKDKRSIIQERFDGHFGSAILLITSGSGGVGLNLQSASIVVQSEVWWNTNTERQAYARCYRQGQQKEVKVFRLMASNSAIDDTMRASQKRKMTTNKGIMAGLIRKVSDPLTVPT</sequence>
<dbReference type="Proteomes" id="UP000054383">
    <property type="component" value="Unassembled WGS sequence"/>
</dbReference>
<proteinExistence type="predicted"/>
<protein>
    <recommendedName>
        <fullName evidence="4">Helicase C-terminal domain-containing protein</fullName>
    </recommendedName>
</protein>
<dbReference type="Gene3D" id="3.40.50.300">
    <property type="entry name" value="P-loop containing nucleotide triphosphate hydrolases"/>
    <property type="match status" value="1"/>
</dbReference>
<dbReference type="GO" id="GO:0005524">
    <property type="term" value="F:ATP binding"/>
    <property type="evidence" value="ECO:0007669"/>
    <property type="project" value="InterPro"/>
</dbReference>
<evidence type="ECO:0000313" key="5">
    <source>
        <dbReference type="EMBL" id="CRG84781.1"/>
    </source>
</evidence>
<evidence type="ECO:0000256" key="2">
    <source>
        <dbReference type="ARBA" id="ARBA00022801"/>
    </source>
</evidence>
<name>A0A0U1LNP4_TALIS</name>
<dbReference type="OrthoDB" id="448448at2759"/>
<dbReference type="EMBL" id="CVMT01000002">
    <property type="protein sequence ID" value="CRG84781.1"/>
    <property type="molecule type" value="Genomic_DNA"/>
</dbReference>
<dbReference type="PANTHER" id="PTHR45629:SF7">
    <property type="entry name" value="DNA EXCISION REPAIR PROTEIN ERCC-6-RELATED"/>
    <property type="match status" value="1"/>
</dbReference>
<evidence type="ECO:0000256" key="1">
    <source>
        <dbReference type="ARBA" id="ARBA00022741"/>
    </source>
</evidence>
<dbReference type="SMART" id="SM00490">
    <property type="entry name" value="HELICc"/>
    <property type="match status" value="1"/>
</dbReference>
<keyword evidence="1" id="KW-0547">Nucleotide-binding</keyword>
<dbReference type="InterPro" id="IPR038718">
    <property type="entry name" value="SNF2-like_sf"/>
</dbReference>
<dbReference type="Pfam" id="PF00271">
    <property type="entry name" value="Helicase_C"/>
    <property type="match status" value="1"/>
</dbReference>
<organism evidence="5 6">
    <name type="scientific">Talaromyces islandicus</name>
    <name type="common">Penicillium islandicum</name>
    <dbReference type="NCBI Taxonomy" id="28573"/>
    <lineage>
        <taxon>Eukaryota</taxon>
        <taxon>Fungi</taxon>
        <taxon>Dikarya</taxon>
        <taxon>Ascomycota</taxon>
        <taxon>Pezizomycotina</taxon>
        <taxon>Eurotiomycetes</taxon>
        <taxon>Eurotiomycetidae</taxon>
        <taxon>Eurotiales</taxon>
        <taxon>Trichocomaceae</taxon>
        <taxon>Talaromyces</taxon>
        <taxon>Talaromyces sect. Islandici</taxon>
    </lineage>
</organism>
<dbReference type="Gene3D" id="3.40.50.10810">
    <property type="entry name" value="Tandem AAA-ATPase domain"/>
    <property type="match status" value="1"/>
</dbReference>
<dbReference type="SUPFAM" id="SSF52540">
    <property type="entry name" value="P-loop containing nucleoside triphosphate hydrolases"/>
    <property type="match status" value="2"/>
</dbReference>
<dbReference type="Pfam" id="PF00176">
    <property type="entry name" value="SNF2-rel_dom"/>
    <property type="match status" value="1"/>
</dbReference>
<keyword evidence="2" id="KW-0378">Hydrolase</keyword>
<dbReference type="STRING" id="28573.A0A0U1LNP4"/>
<dbReference type="GO" id="GO:0016787">
    <property type="term" value="F:hydrolase activity"/>
    <property type="evidence" value="ECO:0007669"/>
    <property type="project" value="UniProtKB-KW"/>
</dbReference>
<dbReference type="InterPro" id="IPR027417">
    <property type="entry name" value="P-loop_NTPase"/>
</dbReference>
<evidence type="ECO:0000313" key="6">
    <source>
        <dbReference type="Proteomes" id="UP000054383"/>
    </source>
</evidence>
<dbReference type="CDD" id="cd18793">
    <property type="entry name" value="SF2_C_SNF"/>
    <property type="match status" value="1"/>
</dbReference>
<dbReference type="InterPro" id="IPR001650">
    <property type="entry name" value="Helicase_C-like"/>
</dbReference>
<dbReference type="PROSITE" id="PS51194">
    <property type="entry name" value="HELICASE_CTER"/>
    <property type="match status" value="1"/>
</dbReference>
<gene>
    <name evidence="5" type="primary">rad8</name>
    <name evidence="5" type="ORF">PISL3812_01979</name>
</gene>